<accession>A0A4Q1K6F3</accession>
<dbReference type="InterPro" id="IPR045864">
    <property type="entry name" value="aa-tRNA-synth_II/BPL/LPL"/>
</dbReference>
<dbReference type="OrthoDB" id="9807064at2"/>
<comment type="caution">
    <text evidence="3">The sequence shown here is derived from an EMBL/GenBank/DDBJ whole genome shotgun (WGS) entry which is preliminary data.</text>
</comment>
<dbReference type="Pfam" id="PF03099">
    <property type="entry name" value="BPL_LplA_LipB"/>
    <property type="match status" value="1"/>
</dbReference>
<protein>
    <submittedName>
        <fullName evidence="3">Biotin--[acetyl-CoA-carboxylase] ligase</fullName>
        <ecNumber evidence="3">6.3.4.15</ecNumber>
    </submittedName>
</protein>
<dbReference type="InterPro" id="IPR004408">
    <property type="entry name" value="Biotin_CoA_COase_ligase"/>
</dbReference>
<sequence>MQFIKLDAIGSTNDYLKEISRQNLLENFTTVTAQTQTNGRGQMGASWETESGKNLIMSVLVKKIIQSPESIFHLNIAIACSIFTVLEAHKIPNLSIKWPNDILSAQKKVAGILIENLFKSDTEIEAVIGVGLNVNQQNFDHLPQATSLLNVSGQEFDPDLLCHEIVHQLIEYTTLIVEGRTDVLWDFYKAHLFKKGIPMPFELPDGTRFMGIIQDVDTNGRLHVMQEDDTIQHFGVKEIRLLY</sequence>
<dbReference type="InterPro" id="IPR004143">
    <property type="entry name" value="BPL_LPL_catalytic"/>
</dbReference>
<dbReference type="Proteomes" id="UP000289857">
    <property type="component" value="Unassembled WGS sequence"/>
</dbReference>
<dbReference type="AlphaFoldDB" id="A0A4Q1K6F3"/>
<organism evidence="3 4">
    <name type="scientific">Flavobacterium stagni</name>
    <dbReference type="NCBI Taxonomy" id="2506421"/>
    <lineage>
        <taxon>Bacteria</taxon>
        <taxon>Pseudomonadati</taxon>
        <taxon>Bacteroidota</taxon>
        <taxon>Flavobacteriia</taxon>
        <taxon>Flavobacteriales</taxon>
        <taxon>Flavobacteriaceae</taxon>
        <taxon>Flavobacterium</taxon>
    </lineage>
</organism>
<evidence type="ECO:0000313" key="4">
    <source>
        <dbReference type="Proteomes" id="UP000289857"/>
    </source>
</evidence>
<dbReference type="EC" id="6.3.4.15" evidence="3"/>
<dbReference type="CDD" id="cd16442">
    <property type="entry name" value="BPL"/>
    <property type="match status" value="1"/>
</dbReference>
<gene>
    <name evidence="3" type="ORF">EQG61_12465</name>
</gene>
<dbReference type="PANTHER" id="PTHR12835:SF5">
    <property type="entry name" value="BIOTIN--PROTEIN LIGASE"/>
    <property type="match status" value="1"/>
</dbReference>
<dbReference type="GO" id="GO:0005737">
    <property type="term" value="C:cytoplasm"/>
    <property type="evidence" value="ECO:0007669"/>
    <property type="project" value="TreeGrafter"/>
</dbReference>
<reference evidence="4" key="1">
    <citation type="submission" date="2019-01" db="EMBL/GenBank/DDBJ databases">
        <title>Cytophagaceae bacterium strain CAR-16.</title>
        <authorList>
            <person name="Chen W.-M."/>
        </authorList>
    </citation>
    <scope>NUCLEOTIDE SEQUENCE [LARGE SCALE GENOMIC DNA]</scope>
    <source>
        <strain evidence="4">WWJ-16</strain>
    </source>
</reference>
<proteinExistence type="predicted"/>
<name>A0A4Q1K6F3_9FLAO</name>
<dbReference type="SUPFAM" id="SSF55681">
    <property type="entry name" value="Class II aaRS and biotin synthetases"/>
    <property type="match status" value="1"/>
</dbReference>
<keyword evidence="4" id="KW-1185">Reference proteome</keyword>
<evidence type="ECO:0000259" key="2">
    <source>
        <dbReference type="PROSITE" id="PS51733"/>
    </source>
</evidence>
<feature type="domain" description="BPL/LPL catalytic" evidence="2">
    <location>
        <begin position="1"/>
        <end position="177"/>
    </location>
</feature>
<dbReference type="RefSeq" id="WP_129462278.1">
    <property type="nucleotide sequence ID" value="NZ_SBKN01000008.1"/>
</dbReference>
<keyword evidence="1 3" id="KW-0436">Ligase</keyword>
<dbReference type="NCBIfam" id="TIGR00121">
    <property type="entry name" value="birA_ligase"/>
    <property type="match status" value="1"/>
</dbReference>
<dbReference type="PROSITE" id="PS51733">
    <property type="entry name" value="BPL_LPL_CATALYTIC"/>
    <property type="match status" value="1"/>
</dbReference>
<dbReference type="EMBL" id="SBKN01000008">
    <property type="protein sequence ID" value="RXR21528.1"/>
    <property type="molecule type" value="Genomic_DNA"/>
</dbReference>
<dbReference type="GO" id="GO:0004077">
    <property type="term" value="F:biotin--[biotin carboxyl-carrier protein] ligase activity"/>
    <property type="evidence" value="ECO:0007669"/>
    <property type="project" value="UniProtKB-EC"/>
</dbReference>
<evidence type="ECO:0000256" key="1">
    <source>
        <dbReference type="ARBA" id="ARBA00022598"/>
    </source>
</evidence>
<dbReference type="PANTHER" id="PTHR12835">
    <property type="entry name" value="BIOTIN PROTEIN LIGASE"/>
    <property type="match status" value="1"/>
</dbReference>
<evidence type="ECO:0000313" key="3">
    <source>
        <dbReference type="EMBL" id="RXR21528.1"/>
    </source>
</evidence>
<dbReference type="Gene3D" id="3.30.930.10">
    <property type="entry name" value="Bira Bifunctional Protein, Domain 2"/>
    <property type="match status" value="1"/>
</dbReference>